<dbReference type="PANTHER" id="PTHR33112:SF16">
    <property type="entry name" value="HETEROKARYON INCOMPATIBILITY DOMAIN-CONTAINING PROTEIN"/>
    <property type="match status" value="1"/>
</dbReference>
<name>A0A2J6Q4Q1_9HELO</name>
<dbReference type="AlphaFoldDB" id="A0A2J6Q4Q1"/>
<evidence type="ECO:0000313" key="3">
    <source>
        <dbReference type="Proteomes" id="UP000235672"/>
    </source>
</evidence>
<keyword evidence="3" id="KW-1185">Reference proteome</keyword>
<gene>
    <name evidence="2" type="ORF">NA56DRAFT_689268</name>
</gene>
<dbReference type="OrthoDB" id="47007at2759"/>
<feature type="domain" description="Heterokaryon incompatibility" evidence="1">
    <location>
        <begin position="285"/>
        <end position="382"/>
    </location>
</feature>
<sequence length="851" mass="94611">MTHFLSPTLASFPSDLLSHNIEHICQYCKAIRFADLPGEDEPGFPHQPSLKALKGSANQCALCALILGAAYEVRKSVDLRHKGIGRGGWVGYQPGELSDGTQTMGHFQLGDFGPGSDTCVEGPAQPATDMPGYLFADDAFIRPWLFGNWWKSRNSSGPLQLIGLGVRLATTPNMEDAEGNGNEIYYPNGNPRIDLYYHGTFLRIRTEDDAPMAAAVPGRLRATDSASEFSFCRLMKWIETCNREHGGVCAGWALLSATLPTRVLDVGVDSKDIKLVETSGQNGAYIALSHRWGGSGAIMTTCSTIGTRKSGIPLSSLPPTFLDAVLIARRIKIRYLWIDSLCIIQDDPSDWEREASKMANIYANSYLTIAAAASSDTYGGCFPTWNRRSKIFHTSPDSGSLGMPFLANAAPWLDTQGDLPGPRWVAEKRFVFLDSSHDGQQSRIYIHAEWMPSSTRAKPTPYFIGGFGRRFDPLEHVTLNSRGWTLQERLLSPRIVHYAEDQMYWECEKEFLGEDGSVFDPTFFSLNVAINGQYVPPSERGIRQHGTASFVEGLPVRVEAPEGRWRGGWLAHIESYSMRNLTVGEDKLPALSGLANFIASRTGDEYYGGIWRDHIIEELHWRVYAREEVRQGGSQIMNDELTMFFPSDGGFKNEYGQKFCDVVVPSTYRAPSWSWASLDTRIKFVPLDFSRIKTEFISGHIRPAGSDGFGKVAGGLIKLLGPLVEIHKADPSREYDRSEPLGFGELTELHLDHGVSLGEAYFDVQPHFPCFALFLDSSHSLILRPTRTTEHEYVRIGIANFLRTQKQRLENPIPTFKRENEAYRAAAEGDVPKVPLGPITDGDARVFVTIV</sequence>
<dbReference type="Proteomes" id="UP000235672">
    <property type="component" value="Unassembled WGS sequence"/>
</dbReference>
<evidence type="ECO:0000313" key="2">
    <source>
        <dbReference type="EMBL" id="PMD21233.1"/>
    </source>
</evidence>
<dbReference type="Pfam" id="PF06985">
    <property type="entry name" value="HET"/>
    <property type="match status" value="1"/>
</dbReference>
<dbReference type="EMBL" id="KZ613482">
    <property type="protein sequence ID" value="PMD21233.1"/>
    <property type="molecule type" value="Genomic_DNA"/>
</dbReference>
<protein>
    <submittedName>
        <fullName evidence="2">HET-domain-containing protein</fullName>
    </submittedName>
</protein>
<dbReference type="InterPro" id="IPR010730">
    <property type="entry name" value="HET"/>
</dbReference>
<proteinExistence type="predicted"/>
<evidence type="ECO:0000259" key="1">
    <source>
        <dbReference type="Pfam" id="PF06985"/>
    </source>
</evidence>
<reference evidence="2 3" key="1">
    <citation type="submission" date="2016-05" db="EMBL/GenBank/DDBJ databases">
        <title>A degradative enzymes factory behind the ericoid mycorrhizal symbiosis.</title>
        <authorList>
            <consortium name="DOE Joint Genome Institute"/>
            <person name="Martino E."/>
            <person name="Morin E."/>
            <person name="Grelet G."/>
            <person name="Kuo A."/>
            <person name="Kohler A."/>
            <person name="Daghino S."/>
            <person name="Barry K."/>
            <person name="Choi C."/>
            <person name="Cichocki N."/>
            <person name="Clum A."/>
            <person name="Copeland A."/>
            <person name="Hainaut M."/>
            <person name="Haridas S."/>
            <person name="Labutti K."/>
            <person name="Lindquist E."/>
            <person name="Lipzen A."/>
            <person name="Khouja H.-R."/>
            <person name="Murat C."/>
            <person name="Ohm R."/>
            <person name="Olson A."/>
            <person name="Spatafora J."/>
            <person name="Veneault-Fourrey C."/>
            <person name="Henrissat B."/>
            <person name="Grigoriev I."/>
            <person name="Martin F."/>
            <person name="Perotto S."/>
        </authorList>
    </citation>
    <scope>NUCLEOTIDE SEQUENCE [LARGE SCALE GENOMIC DNA]</scope>
    <source>
        <strain evidence="2 3">UAMH 7357</strain>
    </source>
</reference>
<dbReference type="PANTHER" id="PTHR33112">
    <property type="entry name" value="DOMAIN PROTEIN, PUTATIVE-RELATED"/>
    <property type="match status" value="1"/>
</dbReference>
<accession>A0A2J6Q4Q1</accession>
<organism evidence="2 3">
    <name type="scientific">Hyaloscypha hepaticicola</name>
    <dbReference type="NCBI Taxonomy" id="2082293"/>
    <lineage>
        <taxon>Eukaryota</taxon>
        <taxon>Fungi</taxon>
        <taxon>Dikarya</taxon>
        <taxon>Ascomycota</taxon>
        <taxon>Pezizomycotina</taxon>
        <taxon>Leotiomycetes</taxon>
        <taxon>Helotiales</taxon>
        <taxon>Hyaloscyphaceae</taxon>
        <taxon>Hyaloscypha</taxon>
    </lineage>
</organism>